<name>A0A3M7M113_9PLEO</name>
<feature type="transmembrane region" description="Helical" evidence="1">
    <location>
        <begin position="85"/>
        <end position="104"/>
    </location>
</feature>
<dbReference type="PANTHER" id="PTHR34391">
    <property type="entry name" value="UPF0658 GOLGI APPARATUS MEMBRANE PROTEIN C1952.10C-RELATED"/>
    <property type="match status" value="1"/>
</dbReference>
<feature type="transmembrane region" description="Helical" evidence="1">
    <location>
        <begin position="153"/>
        <end position="177"/>
    </location>
</feature>
<dbReference type="OrthoDB" id="10252009at2759"/>
<accession>A0A3M7M113</accession>
<keyword evidence="3" id="KW-1185">Reference proteome</keyword>
<protein>
    <submittedName>
        <fullName evidence="2">UPF0658 Golgi apparatus membrane</fullName>
    </submittedName>
</protein>
<feature type="transmembrane region" description="Helical" evidence="1">
    <location>
        <begin position="12"/>
        <end position="41"/>
    </location>
</feature>
<dbReference type="GO" id="GO:0005794">
    <property type="term" value="C:Golgi apparatus"/>
    <property type="evidence" value="ECO:0007669"/>
    <property type="project" value="TreeGrafter"/>
</dbReference>
<evidence type="ECO:0000313" key="2">
    <source>
        <dbReference type="EMBL" id="RMZ68171.1"/>
    </source>
</evidence>
<feature type="transmembrane region" description="Helical" evidence="1">
    <location>
        <begin position="53"/>
        <end position="73"/>
    </location>
</feature>
<dbReference type="PANTHER" id="PTHR34391:SF1">
    <property type="entry name" value="UPF0658 GOLGI APPARATUS MEMBRANE PROTEIN C1952.10C-RELATED"/>
    <property type="match status" value="1"/>
</dbReference>
<sequence>MAGVSWWPETRLEWIFFLTTAIQAVTNTTIQIIILVVYLDWVNPVVYQVPRCYVMPLTLGINTLGVLYQVILTLDAYRIKNHIQIFVQCTANVCLAISTVLQYTELRDSAAQLRDSAAELRDSATELKLGFDPYHTPLVKLDWPFWEKVSPGLMIYLVLLKYTPYFIFAFIFIYAFIDVHFAMPEFGLAIAIMPATLLHVAIAVYSVRHEKPLLMSFVLLCHAASSTYLITRLVVLYGPSLLATGVLMKDQMVFYACVGLGFSFLTLAVGTICFTNFNKGLGPLLLGQVQRKTRPNSVENDYYVQRFNYNIVPLAERDSQRFALD</sequence>
<proteinExistence type="predicted"/>
<gene>
    <name evidence="2" type="ORF">GMOD_00004375</name>
</gene>
<dbReference type="AlphaFoldDB" id="A0A3M7M113"/>
<dbReference type="EMBL" id="KE747814">
    <property type="protein sequence ID" value="RMZ68171.1"/>
    <property type="molecule type" value="Genomic_DNA"/>
</dbReference>
<dbReference type="Proteomes" id="UP000265663">
    <property type="component" value="Unassembled WGS sequence"/>
</dbReference>
<feature type="transmembrane region" description="Helical" evidence="1">
    <location>
        <begin position="186"/>
        <end position="207"/>
    </location>
</feature>
<organism evidence="2 3">
    <name type="scientific">Pyrenophora seminiperda CCB06</name>
    <dbReference type="NCBI Taxonomy" id="1302712"/>
    <lineage>
        <taxon>Eukaryota</taxon>
        <taxon>Fungi</taxon>
        <taxon>Dikarya</taxon>
        <taxon>Ascomycota</taxon>
        <taxon>Pezizomycotina</taxon>
        <taxon>Dothideomycetes</taxon>
        <taxon>Pleosporomycetidae</taxon>
        <taxon>Pleosporales</taxon>
        <taxon>Pleosporineae</taxon>
        <taxon>Pleosporaceae</taxon>
        <taxon>Pyrenophora</taxon>
    </lineage>
</organism>
<evidence type="ECO:0000256" key="1">
    <source>
        <dbReference type="SAM" id="Phobius"/>
    </source>
</evidence>
<dbReference type="InterPro" id="IPR040410">
    <property type="entry name" value="UPF0658_Golgi"/>
</dbReference>
<keyword evidence="1" id="KW-0812">Transmembrane</keyword>
<feature type="transmembrane region" description="Helical" evidence="1">
    <location>
        <begin position="252"/>
        <end position="277"/>
    </location>
</feature>
<evidence type="ECO:0000313" key="3">
    <source>
        <dbReference type="Proteomes" id="UP000265663"/>
    </source>
</evidence>
<keyword evidence="1" id="KW-0472">Membrane</keyword>
<feature type="transmembrane region" description="Helical" evidence="1">
    <location>
        <begin position="213"/>
        <end position="231"/>
    </location>
</feature>
<keyword evidence="1" id="KW-1133">Transmembrane helix</keyword>
<reference evidence="2 3" key="1">
    <citation type="journal article" date="2014" name="PLoS ONE">
        <title>De novo Genome Assembly of the Fungal Plant Pathogen Pyrenophora semeniperda.</title>
        <authorList>
            <person name="Soliai M.M."/>
            <person name="Meyer S.E."/>
            <person name="Udall J.A."/>
            <person name="Elzinga D.E."/>
            <person name="Hermansen R.A."/>
            <person name="Bodily P.M."/>
            <person name="Hart A.A."/>
            <person name="Coleman C.E."/>
        </authorList>
    </citation>
    <scope>NUCLEOTIDE SEQUENCE [LARGE SCALE GENOMIC DNA]</scope>
    <source>
        <strain evidence="2 3">CCB06</strain>
        <tissue evidence="2">Mycelium</tissue>
    </source>
</reference>